<dbReference type="AlphaFoldDB" id="A0A0V1AN18"/>
<comment type="caution">
    <text evidence="1">The sequence shown here is derived from an EMBL/GenBank/DDBJ whole genome shotgun (WGS) entry which is preliminary data.</text>
</comment>
<organism evidence="1 2">
    <name type="scientific">Trichinella britovi</name>
    <name type="common">Parasitic roundworm</name>
    <dbReference type="NCBI Taxonomy" id="45882"/>
    <lineage>
        <taxon>Eukaryota</taxon>
        <taxon>Metazoa</taxon>
        <taxon>Ecdysozoa</taxon>
        <taxon>Nematoda</taxon>
        <taxon>Enoplea</taxon>
        <taxon>Dorylaimia</taxon>
        <taxon>Trichinellida</taxon>
        <taxon>Trichinellidae</taxon>
        <taxon>Trichinella</taxon>
    </lineage>
</organism>
<reference evidence="1 2" key="1">
    <citation type="submission" date="2015-01" db="EMBL/GenBank/DDBJ databases">
        <title>Evolution of Trichinella species and genotypes.</title>
        <authorList>
            <person name="Korhonen P.K."/>
            <person name="Edoardo P."/>
            <person name="Giuseppe L.R."/>
            <person name="Gasser R.B."/>
        </authorList>
    </citation>
    <scope>NUCLEOTIDE SEQUENCE [LARGE SCALE GENOMIC DNA]</scope>
    <source>
        <strain evidence="1">ISS120</strain>
    </source>
</reference>
<dbReference type="EMBL" id="JYDI01001910">
    <property type="protein sequence ID" value="KRY26207.1"/>
    <property type="molecule type" value="Genomic_DNA"/>
</dbReference>
<name>A0A0V1AN18_TRIBR</name>
<evidence type="ECO:0000313" key="1">
    <source>
        <dbReference type="EMBL" id="KRY26207.1"/>
    </source>
</evidence>
<dbReference type="Proteomes" id="UP000054653">
    <property type="component" value="Unassembled WGS sequence"/>
</dbReference>
<gene>
    <name evidence="1" type="ORF">T03_11372</name>
</gene>
<protein>
    <submittedName>
        <fullName evidence="1">Uncharacterized protein</fullName>
    </submittedName>
</protein>
<sequence length="59" mass="6512">MDNIHKIPGIVGEDIKTNIYLKEMKSIAEVLKGKIVMNTESAVCFKYAPVTSAETDNIV</sequence>
<evidence type="ECO:0000313" key="2">
    <source>
        <dbReference type="Proteomes" id="UP000054653"/>
    </source>
</evidence>
<proteinExistence type="predicted"/>
<accession>A0A0V1AN18</accession>
<keyword evidence="2" id="KW-1185">Reference proteome</keyword>
<dbReference type="OrthoDB" id="6596666at2759"/>